<proteinExistence type="predicted"/>
<feature type="compositionally biased region" description="Gly residues" evidence="1">
    <location>
        <begin position="167"/>
        <end position="183"/>
    </location>
</feature>
<reference evidence="2 3" key="1">
    <citation type="journal article" date="2018" name="Evol. Lett.">
        <title>Horizontal gene cluster transfer increased hallucinogenic mushroom diversity.</title>
        <authorList>
            <person name="Reynolds H.T."/>
            <person name="Vijayakumar V."/>
            <person name="Gluck-Thaler E."/>
            <person name="Korotkin H.B."/>
            <person name="Matheny P.B."/>
            <person name="Slot J.C."/>
        </authorList>
    </citation>
    <scope>NUCLEOTIDE SEQUENCE [LARGE SCALE GENOMIC DNA]</scope>
    <source>
        <strain evidence="2 3">2631</strain>
    </source>
</reference>
<organism evidence="2 3">
    <name type="scientific">Psilocybe cyanescens</name>
    <dbReference type="NCBI Taxonomy" id="93625"/>
    <lineage>
        <taxon>Eukaryota</taxon>
        <taxon>Fungi</taxon>
        <taxon>Dikarya</taxon>
        <taxon>Basidiomycota</taxon>
        <taxon>Agaricomycotina</taxon>
        <taxon>Agaricomycetes</taxon>
        <taxon>Agaricomycetidae</taxon>
        <taxon>Agaricales</taxon>
        <taxon>Agaricineae</taxon>
        <taxon>Strophariaceae</taxon>
        <taxon>Psilocybe</taxon>
    </lineage>
</organism>
<feature type="non-terminal residue" evidence="2">
    <location>
        <position position="1"/>
    </location>
</feature>
<dbReference type="Proteomes" id="UP000283269">
    <property type="component" value="Unassembled WGS sequence"/>
</dbReference>
<feature type="region of interest" description="Disordered" evidence="1">
    <location>
        <begin position="1"/>
        <end position="23"/>
    </location>
</feature>
<accession>A0A409X0E3</accession>
<name>A0A409X0E3_PSICY</name>
<keyword evidence="3" id="KW-1185">Reference proteome</keyword>
<comment type="caution">
    <text evidence="2">The sequence shown here is derived from an EMBL/GenBank/DDBJ whole genome shotgun (WGS) entry which is preliminary data.</text>
</comment>
<dbReference type="AlphaFoldDB" id="A0A409X0E3"/>
<protein>
    <submittedName>
        <fullName evidence="2">Uncharacterized protein</fullName>
    </submittedName>
</protein>
<feature type="compositionally biased region" description="Low complexity" evidence="1">
    <location>
        <begin position="74"/>
        <end position="86"/>
    </location>
</feature>
<dbReference type="InParanoid" id="A0A409X0E3"/>
<feature type="region of interest" description="Disordered" evidence="1">
    <location>
        <begin position="159"/>
        <end position="196"/>
    </location>
</feature>
<sequence>TPKTTPPCARWSQPISTQAGKPLLSSPLAPSSFSYLPLYHIYPTGPSTPFSSPFVPSLMHTSNQNRAYTHANQPYPTSSITLSPLPSRKHMPSRPVLAPPHSGSAAPKKRTASRHRSVDGDECVGLACFGDSERELFSAASVQEDVMGSATNADVLTTTPTASVSTGGAGASNGSGSGAGSAGGAIPTRGRRQAAW</sequence>
<feature type="region of interest" description="Disordered" evidence="1">
    <location>
        <begin position="68"/>
        <end position="117"/>
    </location>
</feature>
<dbReference type="EMBL" id="NHYD01002914">
    <property type="protein sequence ID" value="PPQ84206.1"/>
    <property type="molecule type" value="Genomic_DNA"/>
</dbReference>
<evidence type="ECO:0000256" key="1">
    <source>
        <dbReference type="SAM" id="MobiDB-lite"/>
    </source>
</evidence>
<evidence type="ECO:0000313" key="3">
    <source>
        <dbReference type="Proteomes" id="UP000283269"/>
    </source>
</evidence>
<evidence type="ECO:0000313" key="2">
    <source>
        <dbReference type="EMBL" id="PPQ84206.1"/>
    </source>
</evidence>
<gene>
    <name evidence="2" type="ORF">CVT25_002151</name>
</gene>